<accession>A0A2G5UZ71</accession>
<keyword evidence="1" id="KW-1133">Transmembrane helix</keyword>
<keyword evidence="1" id="KW-0472">Membrane</keyword>
<sequence length="163" mass="19633">MKQNDDLEQRKFIYYWIFYLLDILFYLVFLAFTNIFIYINPDKMRIVSFLLKSQTFLTLFIACYTHYKKLQCGLHEISDISTSTAKRLIWLRFIVCAHFCGILSFLEDQNSNLFVLECLLRIVGPLYFCYFLISTGLCWKLEDEEDGINKLMKEKRIKNYELY</sequence>
<feature type="transmembrane region" description="Helical" evidence="1">
    <location>
        <begin position="45"/>
        <end position="67"/>
    </location>
</feature>
<feature type="transmembrane region" description="Helical" evidence="1">
    <location>
        <begin position="112"/>
        <end position="133"/>
    </location>
</feature>
<reference evidence="3" key="1">
    <citation type="submission" date="2017-10" db="EMBL/GenBank/DDBJ databases">
        <title>Rapid genome shrinkage in a self-fertile nematode reveals novel sperm competition proteins.</title>
        <authorList>
            <person name="Yin D."/>
            <person name="Schwarz E.M."/>
            <person name="Thomas C.G."/>
            <person name="Felde R.L."/>
            <person name="Korf I.F."/>
            <person name="Cutter A.D."/>
            <person name="Schartner C.M."/>
            <person name="Ralston E.J."/>
            <person name="Meyer B.J."/>
            <person name="Haag E.S."/>
        </authorList>
    </citation>
    <scope>NUCLEOTIDE SEQUENCE [LARGE SCALE GENOMIC DNA]</scope>
    <source>
        <strain evidence="3">JU1422</strain>
    </source>
</reference>
<keyword evidence="3" id="KW-1185">Reference proteome</keyword>
<evidence type="ECO:0000313" key="2">
    <source>
        <dbReference type="EMBL" id="PIC44827.1"/>
    </source>
</evidence>
<feature type="transmembrane region" description="Helical" evidence="1">
    <location>
        <begin position="88"/>
        <end position="106"/>
    </location>
</feature>
<dbReference type="EMBL" id="PDUG01000002">
    <property type="protein sequence ID" value="PIC44827.1"/>
    <property type="molecule type" value="Genomic_DNA"/>
</dbReference>
<keyword evidence="1" id="KW-0812">Transmembrane</keyword>
<evidence type="ECO:0000256" key="1">
    <source>
        <dbReference type="SAM" id="Phobius"/>
    </source>
</evidence>
<dbReference type="AlphaFoldDB" id="A0A2G5UZ71"/>
<dbReference type="Proteomes" id="UP000230233">
    <property type="component" value="Chromosome II"/>
</dbReference>
<protein>
    <submittedName>
        <fullName evidence="2">Uncharacterized protein</fullName>
    </submittedName>
</protein>
<name>A0A2G5UZ71_9PELO</name>
<organism evidence="2 3">
    <name type="scientific">Caenorhabditis nigoni</name>
    <dbReference type="NCBI Taxonomy" id="1611254"/>
    <lineage>
        <taxon>Eukaryota</taxon>
        <taxon>Metazoa</taxon>
        <taxon>Ecdysozoa</taxon>
        <taxon>Nematoda</taxon>
        <taxon>Chromadorea</taxon>
        <taxon>Rhabditida</taxon>
        <taxon>Rhabditina</taxon>
        <taxon>Rhabditomorpha</taxon>
        <taxon>Rhabditoidea</taxon>
        <taxon>Rhabditidae</taxon>
        <taxon>Peloderinae</taxon>
        <taxon>Caenorhabditis</taxon>
    </lineage>
</organism>
<comment type="caution">
    <text evidence="2">The sequence shown here is derived from an EMBL/GenBank/DDBJ whole genome shotgun (WGS) entry which is preliminary data.</text>
</comment>
<feature type="transmembrane region" description="Helical" evidence="1">
    <location>
        <begin position="12"/>
        <end position="39"/>
    </location>
</feature>
<gene>
    <name evidence="2" type="primary">Cnig_chr_II.g5062</name>
    <name evidence="2" type="ORF">B9Z55_005062</name>
</gene>
<evidence type="ECO:0000313" key="3">
    <source>
        <dbReference type="Proteomes" id="UP000230233"/>
    </source>
</evidence>
<dbReference type="OrthoDB" id="10277054at2759"/>
<proteinExistence type="predicted"/>